<dbReference type="PANTHER" id="PTHR47861">
    <property type="entry name" value="FKBP-TYPE PEPTIDYL-PROLYL CIS-TRANS ISOMERASE SLYD"/>
    <property type="match status" value="1"/>
</dbReference>
<dbReference type="GO" id="GO:0042026">
    <property type="term" value="P:protein refolding"/>
    <property type="evidence" value="ECO:0007669"/>
    <property type="project" value="UniProtKB-ARBA"/>
</dbReference>
<gene>
    <name evidence="10" type="ORF">EZS27_024493</name>
</gene>
<organism evidence="10">
    <name type="scientific">termite gut metagenome</name>
    <dbReference type="NCBI Taxonomy" id="433724"/>
    <lineage>
        <taxon>unclassified sequences</taxon>
        <taxon>metagenomes</taxon>
        <taxon>organismal metagenomes</taxon>
    </lineage>
</organism>
<dbReference type="SUPFAM" id="SSF54534">
    <property type="entry name" value="FKBP-like"/>
    <property type="match status" value="1"/>
</dbReference>
<evidence type="ECO:0000256" key="8">
    <source>
        <dbReference type="ARBA" id="ARBA00023235"/>
    </source>
</evidence>
<evidence type="ECO:0000256" key="6">
    <source>
        <dbReference type="ARBA" id="ARBA00023110"/>
    </source>
</evidence>
<dbReference type="GO" id="GO:0003755">
    <property type="term" value="F:peptidyl-prolyl cis-trans isomerase activity"/>
    <property type="evidence" value="ECO:0007669"/>
    <property type="project" value="UniProtKB-KW"/>
</dbReference>
<accession>A0A5J4QYM5</accession>
<evidence type="ECO:0000256" key="7">
    <source>
        <dbReference type="ARBA" id="ARBA00023186"/>
    </source>
</evidence>
<reference evidence="10" key="1">
    <citation type="submission" date="2019-03" db="EMBL/GenBank/DDBJ databases">
        <title>Single cell metagenomics reveals metabolic interactions within the superorganism composed of flagellate Streblomastix strix and complex community of Bacteroidetes bacteria on its surface.</title>
        <authorList>
            <person name="Treitli S.C."/>
            <person name="Kolisko M."/>
            <person name="Husnik F."/>
            <person name="Keeling P."/>
            <person name="Hampl V."/>
        </authorList>
    </citation>
    <scope>NUCLEOTIDE SEQUENCE</scope>
    <source>
        <strain evidence="10">STM</strain>
    </source>
</reference>
<feature type="domain" description="PPIase FKBP-type" evidence="9">
    <location>
        <begin position="5"/>
        <end position="84"/>
    </location>
</feature>
<dbReference type="Pfam" id="PF00254">
    <property type="entry name" value="FKBP_C"/>
    <property type="match status" value="1"/>
</dbReference>
<dbReference type="AlphaFoldDB" id="A0A5J4QYM5"/>
<dbReference type="PROSITE" id="PS50059">
    <property type="entry name" value="FKBP_PPIASE"/>
    <property type="match status" value="1"/>
</dbReference>
<comment type="subcellular location">
    <subcellularLocation>
        <location evidence="2">Cytoplasm</location>
    </subcellularLocation>
</comment>
<keyword evidence="5" id="KW-0963">Cytoplasm</keyword>
<evidence type="ECO:0000256" key="2">
    <source>
        <dbReference type="ARBA" id="ARBA00004496"/>
    </source>
</evidence>
<evidence type="ECO:0000256" key="4">
    <source>
        <dbReference type="ARBA" id="ARBA00013194"/>
    </source>
</evidence>
<dbReference type="InterPro" id="IPR046357">
    <property type="entry name" value="PPIase_dom_sf"/>
</dbReference>
<evidence type="ECO:0000256" key="5">
    <source>
        <dbReference type="ARBA" id="ARBA00022490"/>
    </source>
</evidence>
<evidence type="ECO:0000256" key="3">
    <source>
        <dbReference type="ARBA" id="ARBA00006577"/>
    </source>
</evidence>
<dbReference type="Gene3D" id="3.10.50.40">
    <property type="match status" value="1"/>
</dbReference>
<proteinExistence type="inferred from homology"/>
<evidence type="ECO:0000259" key="9">
    <source>
        <dbReference type="PROSITE" id="PS50059"/>
    </source>
</evidence>
<comment type="similarity">
    <text evidence="3">Belongs to the FKBP-type PPIase family.</text>
</comment>
<dbReference type="EMBL" id="SNRY01002174">
    <property type="protein sequence ID" value="KAA6326395.1"/>
    <property type="molecule type" value="Genomic_DNA"/>
</dbReference>
<dbReference type="GO" id="GO:0005737">
    <property type="term" value="C:cytoplasm"/>
    <property type="evidence" value="ECO:0007669"/>
    <property type="project" value="UniProtKB-SubCell"/>
</dbReference>
<keyword evidence="8 10" id="KW-0413">Isomerase</keyword>
<dbReference type="PANTHER" id="PTHR47861:SF3">
    <property type="entry name" value="FKBP-TYPE PEPTIDYL-PROLYL CIS-TRANS ISOMERASE SLYD"/>
    <property type="match status" value="1"/>
</dbReference>
<evidence type="ECO:0000256" key="1">
    <source>
        <dbReference type="ARBA" id="ARBA00000971"/>
    </source>
</evidence>
<evidence type="ECO:0000313" key="10">
    <source>
        <dbReference type="EMBL" id="KAA6326395.1"/>
    </source>
</evidence>
<sequence length="185" mass="20430">MEIANKYITVSYKLYTTEDEERDLIEETKEDNPFLFITGLGNTLEAFEDQIKDLNKGDKFDFTIPYAEAYGEYNDEHVIDLPKNMFEVDGRFDAEAVIEGKMIPLLNADGQHLSGVVVEVKTDTVVVDMNHPLAGEDLTFVGEVVENRAATDKEVQDMIDAINSGGCGGCEGCGDGCNEGCEQCH</sequence>
<dbReference type="Gene3D" id="2.40.10.330">
    <property type="match status" value="1"/>
</dbReference>
<protein>
    <recommendedName>
        <fullName evidence="4">peptidylprolyl isomerase</fullName>
        <ecNumber evidence="4">5.2.1.8</ecNumber>
    </recommendedName>
</protein>
<dbReference type="InterPro" id="IPR001179">
    <property type="entry name" value="PPIase_FKBP_dom"/>
</dbReference>
<dbReference type="EC" id="5.2.1.8" evidence="4"/>
<comment type="catalytic activity">
    <reaction evidence="1">
        <text>[protein]-peptidylproline (omega=180) = [protein]-peptidylproline (omega=0)</text>
        <dbReference type="Rhea" id="RHEA:16237"/>
        <dbReference type="Rhea" id="RHEA-COMP:10747"/>
        <dbReference type="Rhea" id="RHEA-COMP:10748"/>
        <dbReference type="ChEBI" id="CHEBI:83833"/>
        <dbReference type="ChEBI" id="CHEBI:83834"/>
        <dbReference type="EC" id="5.2.1.8"/>
    </reaction>
</comment>
<name>A0A5J4QYM5_9ZZZZ</name>
<comment type="caution">
    <text evidence="10">The sequence shown here is derived from an EMBL/GenBank/DDBJ whole genome shotgun (WGS) entry which is preliminary data.</text>
</comment>
<dbReference type="InterPro" id="IPR048261">
    <property type="entry name" value="SlpA/SlyD-like_ins_sf"/>
</dbReference>
<keyword evidence="7" id="KW-0143">Chaperone</keyword>
<keyword evidence="6" id="KW-0697">Rotamase</keyword>